<keyword evidence="3 9" id="KW-0812">Transmembrane</keyword>
<dbReference type="Ensembl" id="ENSVKKT00000001085.1">
    <property type="protein sequence ID" value="ENSVKKP00000001047.1"/>
    <property type="gene ID" value="ENSVKKG00000000862.1"/>
</dbReference>
<evidence type="ECO:0000256" key="11">
    <source>
        <dbReference type="SAM" id="Phobius"/>
    </source>
</evidence>
<reference evidence="13" key="2">
    <citation type="submission" date="2025-09" db="UniProtKB">
        <authorList>
            <consortium name="Ensembl"/>
        </authorList>
    </citation>
    <scope>IDENTIFICATION</scope>
</reference>
<dbReference type="Pfam" id="PF00001">
    <property type="entry name" value="7tm_1"/>
    <property type="match status" value="1"/>
</dbReference>
<name>A0A8D2IY45_VARKO</name>
<evidence type="ECO:0000256" key="7">
    <source>
        <dbReference type="ARBA" id="ARBA00023170"/>
    </source>
</evidence>
<keyword evidence="7 9" id="KW-0675">Receptor</keyword>
<evidence type="ECO:0000313" key="14">
    <source>
        <dbReference type="Proteomes" id="UP000694545"/>
    </source>
</evidence>
<organism evidence="13 14">
    <name type="scientific">Varanus komodoensis</name>
    <name type="common">Komodo dragon</name>
    <dbReference type="NCBI Taxonomy" id="61221"/>
    <lineage>
        <taxon>Eukaryota</taxon>
        <taxon>Metazoa</taxon>
        <taxon>Chordata</taxon>
        <taxon>Craniata</taxon>
        <taxon>Vertebrata</taxon>
        <taxon>Euteleostomi</taxon>
        <taxon>Lepidosauria</taxon>
        <taxon>Squamata</taxon>
        <taxon>Bifurcata</taxon>
        <taxon>Unidentata</taxon>
        <taxon>Episquamata</taxon>
        <taxon>Toxicofera</taxon>
        <taxon>Anguimorpha</taxon>
        <taxon>Paleoanguimorpha</taxon>
        <taxon>Varanoidea</taxon>
        <taxon>Varanidae</taxon>
        <taxon>Varanus</taxon>
    </lineage>
</organism>
<feature type="compositionally biased region" description="Basic and acidic residues" evidence="10">
    <location>
        <begin position="15"/>
        <end position="25"/>
    </location>
</feature>
<sequence>MPSSAPTASGGGRCAPREEQPEEGLRGGGSRRGGSGLSRVRNGTWFPGATGSTDVSGSFEPPKVSGAERGAGGRLPGTARLEPGGEARAGATAELLLRGGGGLAPMAPRSAPSRRSRAQQRGGGASAARGHGRRPGPALARGGAPPGAWGWSGPALAAQALLLLLIFALSALGNGAVVLVVARHRQLRTVTNAFVLSLSLAELLAALLCLPPALLSLLSGRPRGAWLFGQRLCLASAALHAGLGIAATLTMALLAFDRYCAIVRQPRRRLGRRRAAQLLAGVWLAALGVSGPWYLLAQEDEEEEERAGGAAPCMYVLPWSSSRLGPPYSATLIALCYLLPFSLMCFCHYGICRALRLSARRVRPLHRETRRSSDSCAFGLPLQRFQHRVHFAEL</sequence>
<evidence type="ECO:0000256" key="1">
    <source>
        <dbReference type="ARBA" id="ARBA00004651"/>
    </source>
</evidence>
<dbReference type="SUPFAM" id="SSF81321">
    <property type="entry name" value="Family A G protein-coupled receptor-like"/>
    <property type="match status" value="1"/>
</dbReference>
<dbReference type="PANTHER" id="PTHR22752">
    <property type="entry name" value="G PROTEIN-COUPLED RECEPTOR"/>
    <property type="match status" value="1"/>
</dbReference>
<dbReference type="GO" id="GO:0005886">
    <property type="term" value="C:plasma membrane"/>
    <property type="evidence" value="ECO:0007669"/>
    <property type="project" value="UniProtKB-SubCell"/>
</dbReference>
<evidence type="ECO:0000313" key="13">
    <source>
        <dbReference type="Ensembl" id="ENSVKKP00000001047.1"/>
    </source>
</evidence>
<keyword evidence="4 11" id="KW-1133">Transmembrane helix</keyword>
<keyword evidence="14" id="KW-1185">Reference proteome</keyword>
<keyword evidence="5 9" id="KW-0297">G-protein coupled receptor</keyword>
<evidence type="ECO:0000256" key="10">
    <source>
        <dbReference type="SAM" id="MobiDB-lite"/>
    </source>
</evidence>
<feature type="domain" description="G-protein coupled receptors family 1 profile" evidence="12">
    <location>
        <begin position="173"/>
        <end position="394"/>
    </location>
</feature>
<dbReference type="InterPro" id="IPR017452">
    <property type="entry name" value="GPCR_Rhodpsn_7TM"/>
</dbReference>
<reference evidence="13" key="1">
    <citation type="submission" date="2025-08" db="UniProtKB">
        <authorList>
            <consortium name="Ensembl"/>
        </authorList>
    </citation>
    <scope>IDENTIFICATION</scope>
</reference>
<dbReference type="AlphaFoldDB" id="A0A8D2IY45"/>
<feature type="transmembrane region" description="Helical" evidence="11">
    <location>
        <begin position="194"/>
        <end position="214"/>
    </location>
</feature>
<proteinExistence type="inferred from homology"/>
<dbReference type="PANTHER" id="PTHR22752:SF3">
    <property type="entry name" value="G-PROTEIN COUPLED RECEPTOR 135"/>
    <property type="match status" value="1"/>
</dbReference>
<evidence type="ECO:0000256" key="4">
    <source>
        <dbReference type="ARBA" id="ARBA00022989"/>
    </source>
</evidence>
<feature type="transmembrane region" description="Helical" evidence="11">
    <location>
        <begin position="234"/>
        <end position="256"/>
    </location>
</feature>
<dbReference type="Gene3D" id="1.20.1070.10">
    <property type="entry name" value="Rhodopsin 7-helix transmembrane proteins"/>
    <property type="match status" value="1"/>
</dbReference>
<dbReference type="PRINTS" id="PR00237">
    <property type="entry name" value="GPCRRHODOPSN"/>
</dbReference>
<feature type="compositionally biased region" description="Gly residues" evidence="10">
    <location>
        <begin position="26"/>
        <end position="36"/>
    </location>
</feature>
<feature type="region of interest" description="Disordered" evidence="10">
    <location>
        <begin position="1"/>
        <end position="85"/>
    </location>
</feature>
<dbReference type="PROSITE" id="PS50262">
    <property type="entry name" value="G_PROTEIN_RECEP_F1_2"/>
    <property type="match status" value="1"/>
</dbReference>
<evidence type="ECO:0000256" key="5">
    <source>
        <dbReference type="ARBA" id="ARBA00023040"/>
    </source>
</evidence>
<comment type="subcellular location">
    <subcellularLocation>
        <location evidence="1">Cell membrane</location>
        <topology evidence="1">Multi-pass membrane protein</topology>
    </subcellularLocation>
</comment>
<evidence type="ECO:0000256" key="8">
    <source>
        <dbReference type="ARBA" id="ARBA00023224"/>
    </source>
</evidence>
<feature type="transmembrane region" description="Helical" evidence="11">
    <location>
        <begin position="160"/>
        <end position="182"/>
    </location>
</feature>
<dbReference type="PROSITE" id="PS00237">
    <property type="entry name" value="G_PROTEIN_RECEP_F1_1"/>
    <property type="match status" value="1"/>
</dbReference>
<dbReference type="Proteomes" id="UP000694545">
    <property type="component" value="Unplaced"/>
</dbReference>
<evidence type="ECO:0000256" key="6">
    <source>
        <dbReference type="ARBA" id="ARBA00023136"/>
    </source>
</evidence>
<evidence type="ECO:0000256" key="9">
    <source>
        <dbReference type="RuleBase" id="RU000688"/>
    </source>
</evidence>
<keyword evidence="6 11" id="KW-0472">Membrane</keyword>
<dbReference type="GO" id="GO:0004930">
    <property type="term" value="F:G protein-coupled receptor activity"/>
    <property type="evidence" value="ECO:0007669"/>
    <property type="project" value="UniProtKB-KW"/>
</dbReference>
<feature type="transmembrane region" description="Helical" evidence="11">
    <location>
        <begin position="276"/>
        <end position="296"/>
    </location>
</feature>
<feature type="transmembrane region" description="Helical" evidence="11">
    <location>
        <begin position="328"/>
        <end position="351"/>
    </location>
</feature>
<comment type="similarity">
    <text evidence="9">Belongs to the G-protein coupled receptor 1 family.</text>
</comment>
<keyword evidence="2" id="KW-1003">Cell membrane</keyword>
<keyword evidence="8 9" id="KW-0807">Transducer</keyword>
<dbReference type="InterPro" id="IPR000276">
    <property type="entry name" value="GPCR_Rhodpsn"/>
</dbReference>
<protein>
    <submittedName>
        <fullName evidence="13">G protein-coupled receptor 135</fullName>
    </submittedName>
</protein>
<evidence type="ECO:0000256" key="2">
    <source>
        <dbReference type="ARBA" id="ARBA00022475"/>
    </source>
</evidence>
<feature type="compositionally biased region" description="Low complexity" evidence="10">
    <location>
        <begin position="135"/>
        <end position="144"/>
    </location>
</feature>
<evidence type="ECO:0000259" key="12">
    <source>
        <dbReference type="PROSITE" id="PS50262"/>
    </source>
</evidence>
<evidence type="ECO:0000256" key="3">
    <source>
        <dbReference type="ARBA" id="ARBA00022692"/>
    </source>
</evidence>
<accession>A0A8D2IY45</accession>
<feature type="region of interest" description="Disordered" evidence="10">
    <location>
        <begin position="99"/>
        <end position="144"/>
    </location>
</feature>